<dbReference type="PROSITE" id="PS00670">
    <property type="entry name" value="D_2_HYDROXYACID_DH_2"/>
    <property type="match status" value="1"/>
</dbReference>
<dbReference type="GO" id="GO:0030267">
    <property type="term" value="F:glyoxylate reductase (NADPH) activity"/>
    <property type="evidence" value="ECO:0007669"/>
    <property type="project" value="TreeGrafter"/>
</dbReference>
<dbReference type="GO" id="GO:0016618">
    <property type="term" value="F:hydroxypyruvate reductase [NAD(P)H] activity"/>
    <property type="evidence" value="ECO:0007669"/>
    <property type="project" value="TreeGrafter"/>
</dbReference>
<sequence length="453" mass="48500">MTQLKDLPTLALGPAKLATAQWEIIRRRYEIDTIPLAELTDRGSVIKAIAAAVAARTVAGKTPYAAVIWFFDVWSFGPFNEEMLSSLTKNGCRLVCGVGVGYDDVDIAWLTSQGVFYCNTPTANIVSTANGALMLILAATRAASQGDMYARAGKWRGDASVPPGILPLGEDLERTTLGIIGLGSIGKALASRAQACGMNIIYYSRHRVPESEENGAIYVSLDELLAASDVISVNCPLTPQTHHLLGPAEFSKMKTGVFVVNTARGPIIDEGALVQALKSGKNQWNCSVSPGFDGLPTATVVEINEEFNGAVDSAVTILTELGKEMKEKKKLTRSMLAPLHKFPSDLPSELPSSNKITYFHITFQSPSPPYSSSPSFRPQPRATPGINQEYKKFFEEWIPSIDVPGLASYAAIYGQNIVERPADDAHLDSARGSSDVGSAGSSREHGNACGSSS</sequence>
<gene>
    <name evidence="4" type="ORF">MSAN_00458200</name>
</gene>
<dbReference type="EMBL" id="JACAZH010000002">
    <property type="protein sequence ID" value="KAF7375689.1"/>
    <property type="molecule type" value="Genomic_DNA"/>
</dbReference>
<dbReference type="PROSITE" id="PS00065">
    <property type="entry name" value="D_2_HYDROXYACID_DH_1"/>
    <property type="match status" value="1"/>
</dbReference>
<dbReference type="GO" id="GO:0051287">
    <property type="term" value="F:NAD binding"/>
    <property type="evidence" value="ECO:0007669"/>
    <property type="project" value="InterPro"/>
</dbReference>
<accession>A0A8H6ZDU9</accession>
<dbReference type="Pfam" id="PF02826">
    <property type="entry name" value="2-Hacid_dh_C"/>
    <property type="match status" value="1"/>
</dbReference>
<evidence type="ECO:0000256" key="1">
    <source>
        <dbReference type="ARBA" id="ARBA00023002"/>
    </source>
</evidence>
<dbReference type="SUPFAM" id="SSF52283">
    <property type="entry name" value="Formate/glycerate dehydrogenase catalytic domain-like"/>
    <property type="match status" value="1"/>
</dbReference>
<dbReference type="GO" id="GO:0005829">
    <property type="term" value="C:cytosol"/>
    <property type="evidence" value="ECO:0007669"/>
    <property type="project" value="TreeGrafter"/>
</dbReference>
<dbReference type="Gene3D" id="3.40.50.720">
    <property type="entry name" value="NAD(P)-binding Rossmann-like Domain"/>
    <property type="match status" value="2"/>
</dbReference>
<protein>
    <recommendedName>
        <fullName evidence="3">D-isomer specific 2-hydroxyacid dehydrogenase NAD-binding domain-containing protein</fullName>
    </recommendedName>
</protein>
<dbReference type="SUPFAM" id="SSF51735">
    <property type="entry name" value="NAD(P)-binding Rossmann-fold domains"/>
    <property type="match status" value="1"/>
</dbReference>
<keyword evidence="1" id="KW-0560">Oxidoreductase</keyword>
<dbReference type="OrthoDB" id="298012at2759"/>
<reference evidence="4" key="1">
    <citation type="submission" date="2020-05" db="EMBL/GenBank/DDBJ databases">
        <title>Mycena genomes resolve the evolution of fungal bioluminescence.</title>
        <authorList>
            <person name="Tsai I.J."/>
        </authorList>
    </citation>
    <scope>NUCLEOTIDE SEQUENCE</scope>
    <source>
        <strain evidence="4">160909Yilan</strain>
    </source>
</reference>
<feature type="compositionally biased region" description="Polar residues" evidence="2">
    <location>
        <begin position="431"/>
        <end position="441"/>
    </location>
</feature>
<dbReference type="InterPro" id="IPR036291">
    <property type="entry name" value="NAD(P)-bd_dom_sf"/>
</dbReference>
<dbReference type="InterPro" id="IPR050223">
    <property type="entry name" value="D-isomer_2-hydroxyacid_DH"/>
</dbReference>
<dbReference type="InterPro" id="IPR029753">
    <property type="entry name" value="D-isomer_DH_CS"/>
</dbReference>
<dbReference type="PANTHER" id="PTHR10996">
    <property type="entry name" value="2-HYDROXYACID DEHYDROGENASE-RELATED"/>
    <property type="match status" value="1"/>
</dbReference>
<feature type="domain" description="D-isomer specific 2-hydroxyacid dehydrogenase NAD-binding" evidence="3">
    <location>
        <begin position="133"/>
        <end position="281"/>
    </location>
</feature>
<dbReference type="Proteomes" id="UP000623467">
    <property type="component" value="Unassembled WGS sequence"/>
</dbReference>
<evidence type="ECO:0000313" key="5">
    <source>
        <dbReference type="Proteomes" id="UP000623467"/>
    </source>
</evidence>
<comment type="caution">
    <text evidence="4">The sequence shown here is derived from an EMBL/GenBank/DDBJ whole genome shotgun (WGS) entry which is preliminary data.</text>
</comment>
<keyword evidence="5" id="KW-1185">Reference proteome</keyword>
<organism evidence="4 5">
    <name type="scientific">Mycena sanguinolenta</name>
    <dbReference type="NCBI Taxonomy" id="230812"/>
    <lineage>
        <taxon>Eukaryota</taxon>
        <taxon>Fungi</taxon>
        <taxon>Dikarya</taxon>
        <taxon>Basidiomycota</taxon>
        <taxon>Agaricomycotina</taxon>
        <taxon>Agaricomycetes</taxon>
        <taxon>Agaricomycetidae</taxon>
        <taxon>Agaricales</taxon>
        <taxon>Marasmiineae</taxon>
        <taxon>Mycenaceae</taxon>
        <taxon>Mycena</taxon>
    </lineage>
</organism>
<feature type="region of interest" description="Disordered" evidence="2">
    <location>
        <begin position="426"/>
        <end position="453"/>
    </location>
</feature>
<dbReference type="InterPro" id="IPR006140">
    <property type="entry name" value="D-isomer_DH_NAD-bd"/>
</dbReference>
<dbReference type="PANTHER" id="PTHR10996:SF129">
    <property type="entry name" value="2-HYDROXYACID DEHYDROGENASE C1773.17C-RELATED"/>
    <property type="match status" value="1"/>
</dbReference>
<evidence type="ECO:0000313" key="4">
    <source>
        <dbReference type="EMBL" id="KAF7375689.1"/>
    </source>
</evidence>
<proteinExistence type="predicted"/>
<dbReference type="AlphaFoldDB" id="A0A8H6ZDU9"/>
<dbReference type="InterPro" id="IPR029752">
    <property type="entry name" value="D-isomer_DH_CS1"/>
</dbReference>
<evidence type="ECO:0000259" key="3">
    <source>
        <dbReference type="Pfam" id="PF02826"/>
    </source>
</evidence>
<name>A0A8H6ZDU9_9AGAR</name>
<dbReference type="PROSITE" id="PS00671">
    <property type="entry name" value="D_2_HYDROXYACID_DH_3"/>
    <property type="match status" value="1"/>
</dbReference>
<evidence type="ECO:0000256" key="2">
    <source>
        <dbReference type="SAM" id="MobiDB-lite"/>
    </source>
</evidence>